<keyword evidence="4" id="KW-1185">Reference proteome</keyword>
<reference evidence="3 4" key="1">
    <citation type="journal article" date="2016" name="Genome Biol. Evol.">
        <title>Divergent and convergent evolution of fungal pathogenicity.</title>
        <authorList>
            <person name="Shang Y."/>
            <person name="Xiao G."/>
            <person name="Zheng P."/>
            <person name="Cen K."/>
            <person name="Zhan S."/>
            <person name="Wang C."/>
        </authorList>
    </citation>
    <scope>NUCLEOTIDE SEQUENCE [LARGE SCALE GENOMIC DNA]</scope>
    <source>
        <strain evidence="3 4">ARSEF 7405</strain>
    </source>
</reference>
<feature type="domain" description="MULE transposase" evidence="2">
    <location>
        <begin position="286"/>
        <end position="383"/>
    </location>
</feature>
<organism evidence="3 4">
    <name type="scientific">Ascosphaera apis ARSEF 7405</name>
    <dbReference type="NCBI Taxonomy" id="392613"/>
    <lineage>
        <taxon>Eukaryota</taxon>
        <taxon>Fungi</taxon>
        <taxon>Dikarya</taxon>
        <taxon>Ascomycota</taxon>
        <taxon>Pezizomycotina</taxon>
        <taxon>Eurotiomycetes</taxon>
        <taxon>Eurotiomycetidae</taxon>
        <taxon>Onygenales</taxon>
        <taxon>Ascosphaeraceae</taxon>
        <taxon>Ascosphaera</taxon>
    </lineage>
</organism>
<dbReference type="VEuPathDB" id="FungiDB:AAP_03662"/>
<evidence type="ECO:0000259" key="2">
    <source>
        <dbReference type="Pfam" id="PF10551"/>
    </source>
</evidence>
<proteinExistence type="predicted"/>
<dbReference type="Proteomes" id="UP000242877">
    <property type="component" value="Unassembled WGS sequence"/>
</dbReference>
<dbReference type="InterPro" id="IPR052579">
    <property type="entry name" value="Zinc_finger_SWIM"/>
</dbReference>
<dbReference type="EMBL" id="AZGZ01000015">
    <property type="protein sequence ID" value="KZZ91021.1"/>
    <property type="molecule type" value="Genomic_DNA"/>
</dbReference>
<evidence type="ECO:0000313" key="4">
    <source>
        <dbReference type="Proteomes" id="UP000242877"/>
    </source>
</evidence>
<dbReference type="OrthoDB" id="4900101at2759"/>
<evidence type="ECO:0000313" key="3">
    <source>
        <dbReference type="EMBL" id="KZZ91021.1"/>
    </source>
</evidence>
<dbReference type="AlphaFoldDB" id="A0A167Y9D5"/>
<name>A0A167Y9D5_9EURO</name>
<sequence>MSNYTNIEEHGVVDGASSFVLEDDGFSPVSAPLSDQPGSPFPPSSPPLAQSSPVDDNSYLDDNSYPRNVDSLDGLTFSSYDDGEAYIAQRAEEADFAIVKRRSRNRCLTIPGGYRYHDIECYMARFSESKAQSDRHSTAVRCGCPWKGTFQYCDGLWKFTLKHREHNHVKQKGSEIPANRRRHRDMAVRARVMELSRAFRARAVDIAKQVSKEMNVTVTPKDVQNIRDAEGVKSRENFTATQCFFRELRRDEDCIVEYKLDERNRPVYVLFTFKSCVEVWKENPEVLMMDNTYKTNCFELPLMEITGSTGLNTTFSVAWCLMSGEKVDDYRWVLSHLTSIIFTHGLSVPDVVITDFDKALLRARSEVWPNATSQLCVWHIQKNVRFNIAKKWDGSLEGTYLGSLIGERGSQIRDDDAAGNQRRSAARTQSNPSSSNDLTASARSTADISRRWENDADGCLDAWNTVVHASTKDESDAAWDQMKIEFRTQKAILDYLDSTYIVRRDLFADYATKQIQNFGIQSTSRTESAHAALKSHLSNSRASLDVLLRAIKDTLTQQRDTYFRRLNAERGKDIVECRDTPIFRDLRRKVSHAAFKTMLEQWHIAKEALERSSGAVNMACTETFMRQHESRGDPSSNGAHALAFMESRAPPRRSSIAQHSRPCDQTSAWYEKETRETPLA</sequence>
<dbReference type="PANTHER" id="PTHR31569">
    <property type="entry name" value="SWIM-TYPE DOMAIN-CONTAINING PROTEIN"/>
    <property type="match status" value="1"/>
</dbReference>
<feature type="region of interest" description="Disordered" evidence="1">
    <location>
        <begin position="23"/>
        <end position="67"/>
    </location>
</feature>
<comment type="caution">
    <text evidence="3">The sequence shown here is derived from an EMBL/GenBank/DDBJ whole genome shotgun (WGS) entry which is preliminary data.</text>
</comment>
<feature type="compositionally biased region" description="Basic and acidic residues" evidence="1">
    <location>
        <begin position="670"/>
        <end position="680"/>
    </location>
</feature>
<protein>
    <recommendedName>
        <fullName evidence="2">MULE transposase domain-containing protein</fullName>
    </recommendedName>
</protein>
<dbReference type="InterPro" id="IPR018289">
    <property type="entry name" value="MULE_transposase_dom"/>
</dbReference>
<feature type="compositionally biased region" description="Polar residues" evidence="1">
    <location>
        <begin position="655"/>
        <end position="668"/>
    </location>
</feature>
<dbReference type="PANTHER" id="PTHR31569:SF4">
    <property type="entry name" value="SWIM-TYPE DOMAIN-CONTAINING PROTEIN"/>
    <property type="match status" value="1"/>
</dbReference>
<dbReference type="Pfam" id="PF10551">
    <property type="entry name" value="MULE"/>
    <property type="match status" value="1"/>
</dbReference>
<feature type="region of interest" description="Disordered" evidence="1">
    <location>
        <begin position="412"/>
        <end position="444"/>
    </location>
</feature>
<gene>
    <name evidence="3" type="ORF">AAP_03662</name>
</gene>
<feature type="region of interest" description="Disordered" evidence="1">
    <location>
        <begin position="644"/>
        <end position="680"/>
    </location>
</feature>
<feature type="compositionally biased region" description="Polar residues" evidence="1">
    <location>
        <begin position="421"/>
        <end position="444"/>
    </location>
</feature>
<accession>A0A167Y9D5</accession>
<evidence type="ECO:0000256" key="1">
    <source>
        <dbReference type="SAM" id="MobiDB-lite"/>
    </source>
</evidence>